<dbReference type="InterPro" id="IPR006619">
    <property type="entry name" value="PGRP_domain_met/bac"/>
</dbReference>
<feature type="chain" id="PRO_5038345400" description="Peptidoglycan recognition protein family domain-containing protein" evidence="3">
    <location>
        <begin position="21"/>
        <end position="732"/>
    </location>
</feature>
<feature type="domain" description="Peptidoglycan recognition protein family" evidence="5">
    <location>
        <begin position="243"/>
        <end position="401"/>
    </location>
</feature>
<comment type="similarity">
    <text evidence="1">Belongs to the N-acetylmuramoyl-L-alanine amidase 2 family.</text>
</comment>
<evidence type="ECO:0000256" key="2">
    <source>
        <dbReference type="SAM" id="MobiDB-lite"/>
    </source>
</evidence>
<dbReference type="SMART" id="SM00701">
    <property type="entry name" value="PGRP"/>
    <property type="match status" value="1"/>
</dbReference>
<comment type="caution">
    <text evidence="6">The sequence shown here is derived from an EMBL/GenBank/DDBJ whole genome shotgun (WGS) entry which is preliminary data.</text>
</comment>
<sequence>MALALAGTTAAIAAAPAATSANPPDTTAAPAIAGPAGSADPAAATPTKADTTTKPVRAKVDKHRLQADPKQADAAQLSGADVTEAKREAKGRAVRVASASAEVALPKLAVVGVNWRQGSAPGTTVQYRTKTATGWGAWQFVDSEGEHRPDGAEAATAARRTSGARESSAPIITTGAKDVQVRLVAPSGTAPADPELVVVDPGSQPADATPSPSPASAVAQSSSASTGAEITPAALSAGVATQPTIYSRAQWGADESIRDQSQPDYGVVRAAFVHHTVGTNNYTRDQVPGIIRGIYAYHVNGNGWRDIGYNFLVDKFGRIWEGRYGGIDKAVVGAHTYGLNYYVFAASVLGNYQTAQPSSATITALARLIAWKASIHHFDVQGRTTINGTTYNNISGHRDAKDNYTECPGQYLYNKLGAIRTQAASYAPAVARMAGSDRYATASAVSAQTFGAGAPVAFVATGTDFPDALAGAAAAGSLGGPILLTQRTSLPAATATELRRLKPRRIVVLGSTGVISAAVESTLRSYAGTVQRQAGSDRYATAAAVSRATFGAGAPVAYVATGTNFPDALAGSPAGGAKNGPVLLVKGGTIPDATAAELARLRPQRIVVLGSTGVVPASVEQALRAYSTNVSRAAGSDRYGTAARVSATTFGTRVPIAFVATGADFPDALAGGPAGGFRGGPILLTQATKVPQATLDELTRLKPARIVVLGSNGVVSDAVAKRLWAYEAPPTS</sequence>
<dbReference type="Proteomes" id="UP000019494">
    <property type="component" value="Unassembled WGS sequence"/>
</dbReference>
<gene>
    <name evidence="6" type="ORF">N864_10500</name>
</gene>
<keyword evidence="7" id="KW-1185">Reference proteome</keyword>
<dbReference type="AlphaFoldDB" id="W9GTH3"/>
<dbReference type="Pfam" id="PF04122">
    <property type="entry name" value="CW_binding_2"/>
    <property type="match status" value="3"/>
</dbReference>
<dbReference type="GO" id="GO:0008745">
    <property type="term" value="F:N-acetylmuramoyl-L-alanine amidase activity"/>
    <property type="evidence" value="ECO:0007669"/>
    <property type="project" value="InterPro"/>
</dbReference>
<evidence type="ECO:0000259" key="4">
    <source>
        <dbReference type="SMART" id="SM00644"/>
    </source>
</evidence>
<evidence type="ECO:0000256" key="3">
    <source>
        <dbReference type="SAM" id="SignalP"/>
    </source>
</evidence>
<dbReference type="GO" id="GO:0009253">
    <property type="term" value="P:peptidoglycan catabolic process"/>
    <property type="evidence" value="ECO:0007669"/>
    <property type="project" value="InterPro"/>
</dbReference>
<protein>
    <recommendedName>
        <fullName evidence="8">Peptidoglycan recognition protein family domain-containing protein</fullName>
    </recommendedName>
</protein>
<dbReference type="Pfam" id="PF01510">
    <property type="entry name" value="Amidase_2"/>
    <property type="match status" value="1"/>
</dbReference>
<feature type="signal peptide" evidence="3">
    <location>
        <begin position="1"/>
        <end position="20"/>
    </location>
</feature>
<organism evidence="6 7">
    <name type="scientific">Intrasporangium chromatireducens Q5-1</name>
    <dbReference type="NCBI Taxonomy" id="584657"/>
    <lineage>
        <taxon>Bacteria</taxon>
        <taxon>Bacillati</taxon>
        <taxon>Actinomycetota</taxon>
        <taxon>Actinomycetes</taxon>
        <taxon>Micrococcales</taxon>
        <taxon>Intrasporangiaceae</taxon>
        <taxon>Intrasporangium</taxon>
    </lineage>
</organism>
<evidence type="ECO:0000313" key="6">
    <source>
        <dbReference type="EMBL" id="EWT07179.1"/>
    </source>
</evidence>
<dbReference type="CDD" id="cd06583">
    <property type="entry name" value="PGRP"/>
    <property type="match status" value="1"/>
</dbReference>
<dbReference type="InterPro" id="IPR015510">
    <property type="entry name" value="PGRP"/>
</dbReference>
<feature type="region of interest" description="Disordered" evidence="2">
    <location>
        <begin position="14"/>
        <end position="81"/>
    </location>
</feature>
<dbReference type="InterPro" id="IPR007253">
    <property type="entry name" value="Cell_wall-bd_2"/>
</dbReference>
<name>W9GTH3_9MICO</name>
<dbReference type="PATRIC" id="fig|584657.3.peg.860"/>
<dbReference type="EMBL" id="AWQS01000019">
    <property type="protein sequence ID" value="EWT07179.1"/>
    <property type="molecule type" value="Genomic_DNA"/>
</dbReference>
<dbReference type="PANTHER" id="PTHR11022">
    <property type="entry name" value="PEPTIDOGLYCAN RECOGNITION PROTEIN"/>
    <property type="match status" value="1"/>
</dbReference>
<dbReference type="OrthoDB" id="514320at2"/>
<dbReference type="RefSeq" id="WP_051518180.1">
    <property type="nucleotide sequence ID" value="NZ_AWQS01000019.1"/>
</dbReference>
<feature type="region of interest" description="Disordered" evidence="2">
    <location>
        <begin position="146"/>
        <end position="167"/>
    </location>
</feature>
<reference evidence="7" key="1">
    <citation type="submission" date="2013-08" db="EMBL/GenBank/DDBJ databases">
        <title>Intrasporangium oryzae NRRL B-24470.</title>
        <authorList>
            <person name="Liu H."/>
            <person name="Wang G."/>
        </authorList>
    </citation>
    <scope>NUCLEOTIDE SEQUENCE [LARGE SCALE GENOMIC DNA]</scope>
    <source>
        <strain evidence="7">Q5-1</strain>
    </source>
</reference>
<feature type="compositionally biased region" description="Low complexity" evidence="2">
    <location>
        <begin position="152"/>
        <end position="167"/>
    </location>
</feature>
<evidence type="ECO:0008006" key="8">
    <source>
        <dbReference type="Google" id="ProtNLM"/>
    </source>
</evidence>
<feature type="domain" description="N-acetylmuramoyl-L-alanine amidase" evidence="4">
    <location>
        <begin position="256"/>
        <end position="409"/>
    </location>
</feature>
<feature type="compositionally biased region" description="Low complexity" evidence="2">
    <location>
        <begin position="203"/>
        <end position="224"/>
    </location>
</feature>
<dbReference type="SMART" id="SM00644">
    <property type="entry name" value="Ami_2"/>
    <property type="match status" value="1"/>
</dbReference>
<evidence type="ECO:0000256" key="1">
    <source>
        <dbReference type="ARBA" id="ARBA00007553"/>
    </source>
</evidence>
<dbReference type="SUPFAM" id="SSF55846">
    <property type="entry name" value="N-acetylmuramoyl-L-alanine amidase-like"/>
    <property type="match status" value="1"/>
</dbReference>
<dbReference type="Gene3D" id="3.40.80.10">
    <property type="entry name" value="Peptidoglycan recognition protein-like"/>
    <property type="match status" value="1"/>
</dbReference>
<accession>W9GTH3</accession>
<evidence type="ECO:0000313" key="7">
    <source>
        <dbReference type="Proteomes" id="UP000019494"/>
    </source>
</evidence>
<evidence type="ECO:0000259" key="5">
    <source>
        <dbReference type="SMART" id="SM00701"/>
    </source>
</evidence>
<keyword evidence="3" id="KW-0732">Signal</keyword>
<proteinExistence type="inferred from homology"/>
<dbReference type="GO" id="GO:0008270">
    <property type="term" value="F:zinc ion binding"/>
    <property type="evidence" value="ECO:0007669"/>
    <property type="project" value="InterPro"/>
</dbReference>
<dbReference type="PANTHER" id="PTHR11022:SF41">
    <property type="entry name" value="PEPTIDOGLYCAN-RECOGNITION PROTEIN LC-RELATED"/>
    <property type="match status" value="1"/>
</dbReference>
<dbReference type="InterPro" id="IPR002502">
    <property type="entry name" value="Amidase_domain"/>
</dbReference>
<dbReference type="InterPro" id="IPR036505">
    <property type="entry name" value="Amidase/PGRP_sf"/>
</dbReference>
<feature type="region of interest" description="Disordered" evidence="2">
    <location>
        <begin position="188"/>
        <end position="224"/>
    </location>
</feature>
<feature type="compositionally biased region" description="Low complexity" evidence="2">
    <location>
        <begin position="14"/>
        <end position="55"/>
    </location>
</feature>